<evidence type="ECO:0000313" key="4">
    <source>
        <dbReference type="Proteomes" id="UP000319836"/>
    </source>
</evidence>
<reference evidence="3 4" key="1">
    <citation type="journal article" date="2019" name="Nat. Microbiol.">
        <title>Mediterranean grassland soil C-N compound turnover is dependent on rainfall and depth, and is mediated by genomically divergent microorganisms.</title>
        <authorList>
            <person name="Diamond S."/>
            <person name="Andeer P.F."/>
            <person name="Li Z."/>
            <person name="Crits-Christoph A."/>
            <person name="Burstein D."/>
            <person name="Anantharaman K."/>
            <person name="Lane K.R."/>
            <person name="Thomas B.C."/>
            <person name="Pan C."/>
            <person name="Northen T.R."/>
            <person name="Banfield J.F."/>
        </authorList>
    </citation>
    <scope>NUCLEOTIDE SEQUENCE [LARGE SCALE GENOMIC DNA]</scope>
    <source>
        <strain evidence="3">WS_10</strain>
    </source>
</reference>
<dbReference type="InterPro" id="IPR004805">
    <property type="entry name" value="DnaE2/DnaE/PolC"/>
</dbReference>
<name>A0A538U0E4_UNCEI</name>
<organism evidence="3 4">
    <name type="scientific">Eiseniibacteriota bacterium</name>
    <dbReference type="NCBI Taxonomy" id="2212470"/>
    <lineage>
        <taxon>Bacteria</taxon>
        <taxon>Candidatus Eiseniibacteriota</taxon>
    </lineage>
</organism>
<accession>A0A538U0E4</accession>
<dbReference type="CDD" id="cd04485">
    <property type="entry name" value="DnaE_OBF"/>
    <property type="match status" value="1"/>
</dbReference>
<dbReference type="PANTHER" id="PTHR32294">
    <property type="entry name" value="DNA POLYMERASE III SUBUNIT ALPHA"/>
    <property type="match status" value="1"/>
</dbReference>
<dbReference type="InterPro" id="IPR029460">
    <property type="entry name" value="DNAPol_HHH"/>
</dbReference>
<dbReference type="GO" id="GO:0006260">
    <property type="term" value="P:DNA replication"/>
    <property type="evidence" value="ECO:0007669"/>
    <property type="project" value="InterPro"/>
</dbReference>
<dbReference type="GO" id="GO:0008408">
    <property type="term" value="F:3'-5' exonuclease activity"/>
    <property type="evidence" value="ECO:0007669"/>
    <property type="project" value="InterPro"/>
</dbReference>
<evidence type="ECO:0000259" key="1">
    <source>
        <dbReference type="Pfam" id="PF01336"/>
    </source>
</evidence>
<proteinExistence type="predicted"/>
<evidence type="ECO:0000259" key="2">
    <source>
        <dbReference type="Pfam" id="PF14579"/>
    </source>
</evidence>
<dbReference type="AlphaFoldDB" id="A0A538U0E4"/>
<comment type="caution">
    <text evidence="3">The sequence shown here is derived from an EMBL/GenBank/DDBJ whole genome shotgun (WGS) entry which is preliminary data.</text>
</comment>
<sequence length="395" mass="42641">MRVAAALTGLPLHQGDELRRAIGAARTDAERASLERGFVQSARRAGVDEATALAVWRDLARFGAYAFCKAHAAGYGTLAYHCAYLKTHFPAEFAVGILNHHAGMYETWVHVEDLRRQGVRFLAPCVRRSAWDAALETEQDPPRSPMARPEEIGPCALAAAVRVGLSRVSGLAETTGARILRARAARPFTSLADFTDRVRPSLPELESLVLAGALDWTGRTRPSLLLEARTTDAVAPARRTAVAVLATDEAALLHEARAPIAVPELPEFDREERVRGERAACGLWFTAHPLEIVADTPELSGAAPAAHLDRLVGRRVAVVGLPCAYRRVETRQGDSMLFVTLADRSGLAECVLFPDAYRANAGALRGDVLRAEGRVEETLGAVTLTVERLVVALGI</sequence>
<dbReference type="Proteomes" id="UP000319836">
    <property type="component" value="Unassembled WGS sequence"/>
</dbReference>
<dbReference type="Gene3D" id="1.10.150.870">
    <property type="match status" value="1"/>
</dbReference>
<dbReference type="InterPro" id="IPR004365">
    <property type="entry name" value="NA-bd_OB_tRNA"/>
</dbReference>
<gene>
    <name evidence="3" type="ORF">E6K80_11975</name>
</gene>
<dbReference type="Pfam" id="PF01336">
    <property type="entry name" value="tRNA_anti-codon"/>
    <property type="match status" value="1"/>
</dbReference>
<feature type="domain" description="DNA polymerase helix-hairpin-helix motif" evidence="2">
    <location>
        <begin position="118"/>
        <end position="222"/>
    </location>
</feature>
<dbReference type="Pfam" id="PF14579">
    <property type="entry name" value="HHH_6"/>
    <property type="match status" value="1"/>
</dbReference>
<dbReference type="GO" id="GO:0003676">
    <property type="term" value="F:nucleic acid binding"/>
    <property type="evidence" value="ECO:0007669"/>
    <property type="project" value="InterPro"/>
</dbReference>
<dbReference type="EMBL" id="VBPA01000307">
    <property type="protein sequence ID" value="TMQ69364.1"/>
    <property type="molecule type" value="Genomic_DNA"/>
</dbReference>
<feature type="domain" description="OB" evidence="1">
    <location>
        <begin position="328"/>
        <end position="391"/>
    </location>
</feature>
<evidence type="ECO:0000313" key="3">
    <source>
        <dbReference type="EMBL" id="TMQ69364.1"/>
    </source>
</evidence>
<protein>
    <recommendedName>
        <fullName evidence="5">DNA polymerase helix-hairpin-helix motif domain-containing protein</fullName>
    </recommendedName>
</protein>
<evidence type="ECO:0008006" key="5">
    <source>
        <dbReference type="Google" id="ProtNLM"/>
    </source>
</evidence>